<protein>
    <submittedName>
        <fullName evidence="6">Non-specific serine/threonine protein kinase</fullName>
    </submittedName>
</protein>
<dbReference type="InterPro" id="IPR027417">
    <property type="entry name" value="P-loop_NTPase"/>
</dbReference>
<dbReference type="EMBL" id="FWXV01000006">
    <property type="protein sequence ID" value="SMD20307.1"/>
    <property type="molecule type" value="Genomic_DNA"/>
</dbReference>
<gene>
    <name evidence="6" type="ORF">SAMN05661093_06354</name>
</gene>
<dbReference type="InterPro" id="IPR001867">
    <property type="entry name" value="OmpR/PhoB-type_DNA-bd"/>
</dbReference>
<evidence type="ECO:0000256" key="1">
    <source>
        <dbReference type="ARBA" id="ARBA00005820"/>
    </source>
</evidence>
<dbReference type="GO" id="GO:0000160">
    <property type="term" value="P:phosphorelay signal transduction system"/>
    <property type="evidence" value="ECO:0007669"/>
    <property type="project" value="InterPro"/>
</dbReference>
<dbReference type="Gene3D" id="1.25.40.10">
    <property type="entry name" value="Tetratricopeptide repeat domain"/>
    <property type="match status" value="1"/>
</dbReference>
<keyword evidence="6" id="KW-0808">Transferase</keyword>
<evidence type="ECO:0000313" key="7">
    <source>
        <dbReference type="Proteomes" id="UP000192674"/>
    </source>
</evidence>
<evidence type="ECO:0000256" key="3">
    <source>
        <dbReference type="PROSITE-ProRule" id="PRU01091"/>
    </source>
</evidence>
<dbReference type="GO" id="GO:0006355">
    <property type="term" value="P:regulation of DNA-templated transcription"/>
    <property type="evidence" value="ECO:0007669"/>
    <property type="project" value="InterPro"/>
</dbReference>
<dbReference type="Gene3D" id="1.10.10.10">
    <property type="entry name" value="Winged helix-like DNA-binding domain superfamily/Winged helix DNA-binding domain"/>
    <property type="match status" value="1"/>
</dbReference>
<sequence length="881" mass="94993">MRDDVAVLLLGPVRLATPAGPVAVNGSDQRTLLARLAATPGEQVPIHDLIEALWGEAFPITAVKTLHSHVARLRRELRAAGLDGLITTEGSGYRLTVAPTCVDSVRFETLARMGRRHLNAGDFAQVARTLADAAKLWRGKPLAGCVPTPWAHAECARLTGVLLGIRENVLMARPHAEVTALLNELETAIHDSDPAIDLPGEPSAAEPETASVISRDTDVEEVTWLLANGRMATLTGVGGVGKSTLAAQVAQCNQSSYPDGVWFTELAALHDFGLFAHTVADALELHDQSGRSMTTVLAEHFASKVALLVLDNCEQVAPACALFVDTLLHAAPGLRILVTSRVPLHIETEQIYDVRPLPVPEPDEDDAPAVALFVQRVPNGFELTDDNRKDVISLCCRLEGVPLALELAAAQLRELPLPDLVTRLDSMIRVKPAVRAIVDFSYELCSPAERLMWRRMSVFEDTFDLVAVENVCAGYNDIPLDTVLDVLDGLVDKAILVRADAHGPARFRLPETLRQYGREQLWQAGEQPLVRRRHRNWYLTVAEQREQQWFGAAQAELSARTRLDHANLRAALEFCLTEPGEAAAGLRLAGALWFHWVGNGLLAEAQHWLDWGLSATRQVTTDRWKALWVNGYVTALQGKTEAARQLLAQVDAEADEASLVHATYALGMTELLDGNVATASALLEQVTAGHRDPDATLIMAMVARAVALVLEGDLPGAGTLCREALEICENNGEKWSLAYVLLAVGVVSAGKGELAAATALARESLRIKDSRHDLLGVAAAVCLLALTTGDDSRVAALLGVISQIEPHVGPDLPRIDDALQRRAEQGRQALGDAEFDAAFDQGARMSLAAAVSFALAVPPENAGRDKPDHQGETDQDGAGHQ</sequence>
<dbReference type="PROSITE" id="PS51755">
    <property type="entry name" value="OMPR_PHOB"/>
    <property type="match status" value="1"/>
</dbReference>
<keyword evidence="6" id="KW-0418">Kinase</keyword>
<dbReference type="OrthoDB" id="3645618at2"/>
<dbReference type="SUPFAM" id="SSF52540">
    <property type="entry name" value="P-loop containing nucleoside triphosphate hydrolases"/>
    <property type="match status" value="1"/>
</dbReference>
<name>A0A1W2FEG9_KIBAR</name>
<dbReference type="Gene3D" id="3.40.50.300">
    <property type="entry name" value="P-loop containing nucleotide triphosphate hydrolases"/>
    <property type="match status" value="1"/>
</dbReference>
<dbReference type="InterPro" id="IPR016032">
    <property type="entry name" value="Sig_transdc_resp-reg_C-effctor"/>
</dbReference>
<dbReference type="SUPFAM" id="SSF48452">
    <property type="entry name" value="TPR-like"/>
    <property type="match status" value="2"/>
</dbReference>
<feature type="compositionally biased region" description="Basic and acidic residues" evidence="4">
    <location>
        <begin position="862"/>
        <end position="881"/>
    </location>
</feature>
<dbReference type="PANTHER" id="PTHR47691:SF3">
    <property type="entry name" value="HTH-TYPE TRANSCRIPTIONAL REGULATOR RV0890C-RELATED"/>
    <property type="match status" value="1"/>
</dbReference>
<dbReference type="InterPro" id="IPR005158">
    <property type="entry name" value="BTAD"/>
</dbReference>
<accession>A0A1W2FEG9</accession>
<dbReference type="Proteomes" id="UP000192674">
    <property type="component" value="Unassembled WGS sequence"/>
</dbReference>
<dbReference type="GO" id="GO:0003677">
    <property type="term" value="F:DNA binding"/>
    <property type="evidence" value="ECO:0007669"/>
    <property type="project" value="UniProtKB-UniRule"/>
</dbReference>
<dbReference type="InterPro" id="IPR011990">
    <property type="entry name" value="TPR-like_helical_dom_sf"/>
</dbReference>
<dbReference type="SMART" id="SM01043">
    <property type="entry name" value="BTAD"/>
    <property type="match status" value="1"/>
</dbReference>
<dbReference type="AlphaFoldDB" id="A0A1W2FEG9"/>
<organism evidence="6 7">
    <name type="scientific">Kibdelosporangium aridum</name>
    <dbReference type="NCBI Taxonomy" id="2030"/>
    <lineage>
        <taxon>Bacteria</taxon>
        <taxon>Bacillati</taxon>
        <taxon>Actinomycetota</taxon>
        <taxon>Actinomycetes</taxon>
        <taxon>Pseudonocardiales</taxon>
        <taxon>Pseudonocardiaceae</taxon>
        <taxon>Kibdelosporangium</taxon>
    </lineage>
</organism>
<feature type="region of interest" description="Disordered" evidence="4">
    <location>
        <begin position="858"/>
        <end position="881"/>
    </location>
</feature>
<dbReference type="SUPFAM" id="SSF46894">
    <property type="entry name" value="C-terminal effector domain of the bipartite response regulators"/>
    <property type="match status" value="1"/>
</dbReference>
<feature type="DNA-binding region" description="OmpR/PhoB-type" evidence="3">
    <location>
        <begin position="1"/>
        <end position="97"/>
    </location>
</feature>
<evidence type="ECO:0000256" key="4">
    <source>
        <dbReference type="SAM" id="MobiDB-lite"/>
    </source>
</evidence>
<dbReference type="Pfam" id="PF00486">
    <property type="entry name" value="Trans_reg_C"/>
    <property type="match status" value="1"/>
</dbReference>
<dbReference type="CDD" id="cd00383">
    <property type="entry name" value="trans_reg_C"/>
    <property type="match status" value="1"/>
</dbReference>
<keyword evidence="6" id="KW-0723">Serine/threonine-protein kinase</keyword>
<dbReference type="Pfam" id="PF03704">
    <property type="entry name" value="BTAD"/>
    <property type="match status" value="1"/>
</dbReference>
<evidence type="ECO:0000256" key="2">
    <source>
        <dbReference type="ARBA" id="ARBA00023125"/>
    </source>
</evidence>
<dbReference type="GO" id="GO:0004674">
    <property type="term" value="F:protein serine/threonine kinase activity"/>
    <property type="evidence" value="ECO:0007669"/>
    <property type="project" value="UniProtKB-KW"/>
</dbReference>
<comment type="similarity">
    <text evidence="1">Belongs to the AfsR/DnrI/RedD regulatory family.</text>
</comment>
<keyword evidence="7" id="KW-1185">Reference proteome</keyword>
<dbReference type="RefSeq" id="WP_160096794.1">
    <property type="nucleotide sequence ID" value="NZ_FWXV01000006.1"/>
</dbReference>
<feature type="domain" description="OmpR/PhoB-type" evidence="5">
    <location>
        <begin position="1"/>
        <end position="97"/>
    </location>
</feature>
<dbReference type="InterPro" id="IPR036388">
    <property type="entry name" value="WH-like_DNA-bd_sf"/>
</dbReference>
<proteinExistence type="inferred from homology"/>
<reference evidence="6 7" key="1">
    <citation type="submission" date="2017-04" db="EMBL/GenBank/DDBJ databases">
        <authorList>
            <person name="Afonso C.L."/>
            <person name="Miller P.J."/>
            <person name="Scott M.A."/>
            <person name="Spackman E."/>
            <person name="Goraichik I."/>
            <person name="Dimitrov K.M."/>
            <person name="Suarez D.L."/>
            <person name="Swayne D.E."/>
        </authorList>
    </citation>
    <scope>NUCLEOTIDE SEQUENCE [LARGE SCALE GENOMIC DNA]</scope>
    <source>
        <strain evidence="6 7">DSM 43828</strain>
    </source>
</reference>
<dbReference type="SMART" id="SM00862">
    <property type="entry name" value="Trans_reg_C"/>
    <property type="match status" value="1"/>
</dbReference>
<dbReference type="PRINTS" id="PR00364">
    <property type="entry name" value="DISEASERSIST"/>
</dbReference>
<evidence type="ECO:0000313" key="6">
    <source>
        <dbReference type="EMBL" id="SMD20307.1"/>
    </source>
</evidence>
<keyword evidence="2 3" id="KW-0238">DNA-binding</keyword>
<evidence type="ECO:0000259" key="5">
    <source>
        <dbReference type="PROSITE" id="PS51755"/>
    </source>
</evidence>
<dbReference type="PANTHER" id="PTHR47691">
    <property type="entry name" value="REGULATOR-RELATED"/>
    <property type="match status" value="1"/>
</dbReference>